<dbReference type="PANTHER" id="PTHR31282">
    <property type="entry name" value="WRKY TRANSCRIPTION FACTOR 21-RELATED"/>
    <property type="match status" value="1"/>
</dbReference>
<evidence type="ECO:0000256" key="1">
    <source>
        <dbReference type="ARBA" id="ARBA00004123"/>
    </source>
</evidence>
<keyword evidence="2" id="KW-0805">Transcription regulation</keyword>
<keyword evidence="5" id="KW-0539">Nucleus</keyword>
<feature type="compositionally biased region" description="Polar residues" evidence="6">
    <location>
        <begin position="296"/>
        <end position="308"/>
    </location>
</feature>
<sequence>MQFSSTTSGVPTQLTRLIGELTRGRQMADQLRAMLRSSSDGDGDGDGGSTVLPFRGMVEKIMDTFTESISIANAGCTHSDEVSQLPPPPMNSPGPKSEHSGESSKTPPGSKDRRGCYKRRRTSETWTKETPSLFEDGHAWRKYGQKVILRAKHPRNYFRCTHKYDENCQATKQVQKIQDEPVPLFRTTYHGHHTCKNLIIINSSSHDHSTDHEMHIMDGTAQDNSSSIIWSFQRSNKDDHHHHHNDHVASAAAVIKQEMYQITKSSSSSISHSADHDDFFNISPHDHEANYHHRFSSSTNFDHTNSPSAVHHHDNNLNGISSSDDVISSTDVYSCTASTHSHSMDMQDMLYFDDLPEF</sequence>
<evidence type="ECO:0000313" key="8">
    <source>
        <dbReference type="EMBL" id="KAL3826200.1"/>
    </source>
</evidence>
<comment type="caution">
    <text evidence="8">The sequence shown here is derived from an EMBL/GenBank/DDBJ whole genome shotgun (WGS) entry which is preliminary data.</text>
</comment>
<name>A0ABD3SP09_9LAMI</name>
<dbReference type="InterPro" id="IPR036576">
    <property type="entry name" value="WRKY_dom_sf"/>
</dbReference>
<reference evidence="8 9" key="1">
    <citation type="submission" date="2024-12" db="EMBL/GenBank/DDBJ databases">
        <title>The unique morphological basis and parallel evolutionary history of personate flowers in Penstemon.</title>
        <authorList>
            <person name="Depatie T.H."/>
            <person name="Wessinger C.A."/>
        </authorList>
    </citation>
    <scope>NUCLEOTIDE SEQUENCE [LARGE SCALE GENOMIC DNA]</scope>
    <source>
        <strain evidence="8">WTNN_2</strain>
        <tissue evidence="8">Leaf</tissue>
    </source>
</reference>
<dbReference type="EMBL" id="JBJXBP010000006">
    <property type="protein sequence ID" value="KAL3826200.1"/>
    <property type="molecule type" value="Genomic_DNA"/>
</dbReference>
<evidence type="ECO:0000256" key="2">
    <source>
        <dbReference type="ARBA" id="ARBA00023015"/>
    </source>
</evidence>
<feature type="region of interest" description="Disordered" evidence="6">
    <location>
        <begin position="295"/>
        <end position="321"/>
    </location>
</feature>
<dbReference type="GO" id="GO:0003677">
    <property type="term" value="F:DNA binding"/>
    <property type="evidence" value="ECO:0007669"/>
    <property type="project" value="UniProtKB-KW"/>
</dbReference>
<comment type="subcellular location">
    <subcellularLocation>
        <location evidence="1">Nucleus</location>
    </subcellularLocation>
</comment>
<keyword evidence="9" id="KW-1185">Reference proteome</keyword>
<organism evidence="8 9">
    <name type="scientific">Penstemon smallii</name>
    <dbReference type="NCBI Taxonomy" id="265156"/>
    <lineage>
        <taxon>Eukaryota</taxon>
        <taxon>Viridiplantae</taxon>
        <taxon>Streptophyta</taxon>
        <taxon>Embryophyta</taxon>
        <taxon>Tracheophyta</taxon>
        <taxon>Spermatophyta</taxon>
        <taxon>Magnoliopsida</taxon>
        <taxon>eudicotyledons</taxon>
        <taxon>Gunneridae</taxon>
        <taxon>Pentapetalae</taxon>
        <taxon>asterids</taxon>
        <taxon>lamiids</taxon>
        <taxon>Lamiales</taxon>
        <taxon>Plantaginaceae</taxon>
        <taxon>Cheloneae</taxon>
        <taxon>Penstemon</taxon>
    </lineage>
</organism>
<feature type="domain" description="WRKY" evidence="7">
    <location>
        <begin position="129"/>
        <end position="193"/>
    </location>
</feature>
<dbReference type="SMART" id="SM00774">
    <property type="entry name" value="WRKY"/>
    <property type="match status" value="1"/>
</dbReference>
<evidence type="ECO:0000256" key="5">
    <source>
        <dbReference type="ARBA" id="ARBA00023242"/>
    </source>
</evidence>
<protein>
    <recommendedName>
        <fullName evidence="7">WRKY domain-containing protein</fullName>
    </recommendedName>
</protein>
<dbReference type="InterPro" id="IPR044810">
    <property type="entry name" value="WRKY_plant"/>
</dbReference>
<dbReference type="AlphaFoldDB" id="A0ABD3SP09"/>
<feature type="region of interest" description="Disordered" evidence="6">
    <location>
        <begin position="78"/>
        <end position="123"/>
    </location>
</feature>
<evidence type="ECO:0000313" key="9">
    <source>
        <dbReference type="Proteomes" id="UP001634393"/>
    </source>
</evidence>
<dbReference type="Proteomes" id="UP001634393">
    <property type="component" value="Unassembled WGS sequence"/>
</dbReference>
<proteinExistence type="predicted"/>
<keyword evidence="4" id="KW-0804">Transcription</keyword>
<dbReference type="SUPFAM" id="SSF118290">
    <property type="entry name" value="WRKY DNA-binding domain"/>
    <property type="match status" value="1"/>
</dbReference>
<dbReference type="PROSITE" id="PS50811">
    <property type="entry name" value="WRKY"/>
    <property type="match status" value="1"/>
</dbReference>
<evidence type="ECO:0000256" key="6">
    <source>
        <dbReference type="SAM" id="MobiDB-lite"/>
    </source>
</evidence>
<dbReference type="GO" id="GO:0005634">
    <property type="term" value="C:nucleus"/>
    <property type="evidence" value="ECO:0007669"/>
    <property type="project" value="UniProtKB-SubCell"/>
</dbReference>
<evidence type="ECO:0000256" key="4">
    <source>
        <dbReference type="ARBA" id="ARBA00023163"/>
    </source>
</evidence>
<evidence type="ECO:0000259" key="7">
    <source>
        <dbReference type="PROSITE" id="PS50811"/>
    </source>
</evidence>
<dbReference type="Pfam" id="PF03106">
    <property type="entry name" value="WRKY"/>
    <property type="match status" value="1"/>
</dbReference>
<gene>
    <name evidence="8" type="ORF">ACJIZ3_022229</name>
</gene>
<keyword evidence="3" id="KW-0238">DNA-binding</keyword>
<accession>A0ABD3SP09</accession>
<dbReference type="Gene3D" id="2.20.25.80">
    <property type="entry name" value="WRKY domain"/>
    <property type="match status" value="1"/>
</dbReference>
<evidence type="ECO:0000256" key="3">
    <source>
        <dbReference type="ARBA" id="ARBA00023125"/>
    </source>
</evidence>
<dbReference type="InterPro" id="IPR003657">
    <property type="entry name" value="WRKY_dom"/>
</dbReference>